<reference evidence="3 4" key="1">
    <citation type="submission" date="2016-11" db="EMBL/GenBank/DDBJ databases">
        <authorList>
            <person name="Jaros S."/>
            <person name="Januszkiewicz K."/>
            <person name="Wedrychowicz H."/>
        </authorList>
    </citation>
    <scope>NUCLEOTIDE SEQUENCE [LARGE SCALE GENOMIC DNA]</scope>
    <source>
        <strain evidence="3 4">DSM 46144</strain>
    </source>
</reference>
<proteinExistence type="predicted"/>
<keyword evidence="4" id="KW-1185">Reference proteome</keyword>
<evidence type="ECO:0000256" key="2">
    <source>
        <dbReference type="SAM" id="Phobius"/>
    </source>
</evidence>
<evidence type="ECO:0008006" key="5">
    <source>
        <dbReference type="Google" id="ProtNLM"/>
    </source>
</evidence>
<dbReference type="Proteomes" id="UP000184440">
    <property type="component" value="Unassembled WGS sequence"/>
</dbReference>
<dbReference type="AlphaFoldDB" id="A0A1M7RKK2"/>
<feature type="region of interest" description="Disordered" evidence="1">
    <location>
        <begin position="168"/>
        <end position="215"/>
    </location>
</feature>
<organism evidence="3 4">
    <name type="scientific">Cryptosporangium aurantiacum</name>
    <dbReference type="NCBI Taxonomy" id="134849"/>
    <lineage>
        <taxon>Bacteria</taxon>
        <taxon>Bacillati</taxon>
        <taxon>Actinomycetota</taxon>
        <taxon>Actinomycetes</taxon>
        <taxon>Cryptosporangiales</taxon>
        <taxon>Cryptosporangiaceae</taxon>
        <taxon>Cryptosporangium</taxon>
    </lineage>
</organism>
<protein>
    <recommendedName>
        <fullName evidence="5">DUF4383 domain-containing protein</fullName>
    </recommendedName>
</protein>
<dbReference type="Pfam" id="PF14325">
    <property type="entry name" value="DUF4383"/>
    <property type="match status" value="1"/>
</dbReference>
<gene>
    <name evidence="3" type="ORF">SAMN05443668_118108</name>
</gene>
<keyword evidence="2" id="KW-0472">Membrane</keyword>
<name>A0A1M7RKK2_9ACTN</name>
<dbReference type="OrthoDB" id="5187794at2"/>
<sequence>MSGLPKNHKLGKVYRYGGGFMGLVLLTFGILGFANQLEFFSTEGKEVAGLSSNGALALISVVVGLCLLGCAAVGGNTASWANSAFGWAFILSGLVNMTIMRTELNFLAFRMSNVIFSFVVGVALITFGMYGRVSGTLPPDNPYWRERHGLPPEVQEGEDLRLESMLGAATDGDRGSDPHNMAGVPRHTSTGAPIPVLSGGPILSGAPAQPVHKPR</sequence>
<accession>A0A1M7RKK2</accession>
<keyword evidence="2" id="KW-1133">Transmembrane helix</keyword>
<evidence type="ECO:0000256" key="1">
    <source>
        <dbReference type="SAM" id="MobiDB-lite"/>
    </source>
</evidence>
<keyword evidence="2" id="KW-0812">Transmembrane</keyword>
<feature type="transmembrane region" description="Helical" evidence="2">
    <location>
        <begin position="13"/>
        <end position="34"/>
    </location>
</feature>
<feature type="transmembrane region" description="Helical" evidence="2">
    <location>
        <begin position="80"/>
        <end position="99"/>
    </location>
</feature>
<feature type="transmembrane region" description="Helical" evidence="2">
    <location>
        <begin position="55"/>
        <end position="74"/>
    </location>
</feature>
<evidence type="ECO:0000313" key="4">
    <source>
        <dbReference type="Proteomes" id="UP000184440"/>
    </source>
</evidence>
<evidence type="ECO:0000313" key="3">
    <source>
        <dbReference type="EMBL" id="SHN46875.1"/>
    </source>
</evidence>
<feature type="transmembrane region" description="Helical" evidence="2">
    <location>
        <begin position="111"/>
        <end position="131"/>
    </location>
</feature>
<dbReference type="EMBL" id="FRCS01000018">
    <property type="protein sequence ID" value="SHN46875.1"/>
    <property type="molecule type" value="Genomic_DNA"/>
</dbReference>